<dbReference type="Pfam" id="PF07690">
    <property type="entry name" value="MFS_1"/>
    <property type="match status" value="1"/>
</dbReference>
<protein>
    <recommendedName>
        <fullName evidence="7">Major facilitator superfamily (MFS) profile domain-containing protein</fullName>
    </recommendedName>
</protein>
<dbReference type="Proteomes" id="UP000886653">
    <property type="component" value="Unassembled WGS sequence"/>
</dbReference>
<dbReference type="PANTHER" id="PTHR43791">
    <property type="entry name" value="PERMEASE-RELATED"/>
    <property type="match status" value="1"/>
</dbReference>
<comment type="caution">
    <text evidence="8">The sequence shown here is derived from an EMBL/GenBank/DDBJ whole genome shotgun (WGS) entry which is preliminary data.</text>
</comment>
<sequence>MDEKTLSTLINQNESLSDPKVGSKSETLLEIDPREESRLLFKLDKLILPLTALVYLSAYLDRGNLGNAKLQGLYSHILHKDDTKFSVVLCAFYITYILLSIPGTLLSRAILPSTCIAIGALIWAVAATAMAGSKTYGSLIVCRLFIGVGEALFGQSVALYYSIWYKKNEVTRRIAIFIGAGALAGAFGGLIAFGVSHIHGRLATWRILFLLEGLPSILLAIIIFFLLPSKPQKSRYLNERERAILKARLKSDGLFETHSSINWSGVRRSLTDWKTYVVALLYSCMNLTLGSVSGFLPTIISSMGYGNASAQLHTVPPYAVAFVFMFIMATMSDKLGNRGIFIATVFTISSVGWIILLVNESNHTLRYFATFCVVIGGYCSIPLIAGWVSNNNATQSQRAVSLGMLNTVGQCLSILAAFIFPESERPKWKKGFGVNLAFNLLGITIALGMSIYFRLENQRRDRIESGVKNKCTLL</sequence>
<evidence type="ECO:0000256" key="1">
    <source>
        <dbReference type="ARBA" id="ARBA00004141"/>
    </source>
</evidence>
<feature type="transmembrane region" description="Helical" evidence="6">
    <location>
        <begin position="174"/>
        <end position="195"/>
    </location>
</feature>
<keyword evidence="2" id="KW-0813">Transport</keyword>
<gene>
    <name evidence="8" type="ORF">CROQUDRAFT_723661</name>
</gene>
<dbReference type="InterPro" id="IPR036259">
    <property type="entry name" value="MFS_trans_sf"/>
</dbReference>
<dbReference type="GO" id="GO:0016020">
    <property type="term" value="C:membrane"/>
    <property type="evidence" value="ECO:0007669"/>
    <property type="project" value="UniProtKB-SubCell"/>
</dbReference>
<feature type="transmembrane region" description="Helical" evidence="6">
    <location>
        <begin position="276"/>
        <end position="295"/>
    </location>
</feature>
<dbReference type="FunFam" id="1.20.1250.20:FF:000013">
    <property type="entry name" value="MFS general substrate transporter"/>
    <property type="match status" value="1"/>
</dbReference>
<feature type="transmembrane region" description="Helical" evidence="6">
    <location>
        <begin position="109"/>
        <end position="130"/>
    </location>
</feature>
<feature type="transmembrane region" description="Helical" evidence="6">
    <location>
        <begin position="207"/>
        <end position="227"/>
    </location>
</feature>
<dbReference type="Gene3D" id="1.20.1250.20">
    <property type="entry name" value="MFS general substrate transporter like domains"/>
    <property type="match status" value="2"/>
</dbReference>
<organism evidence="8 9">
    <name type="scientific">Cronartium quercuum f. sp. fusiforme G11</name>
    <dbReference type="NCBI Taxonomy" id="708437"/>
    <lineage>
        <taxon>Eukaryota</taxon>
        <taxon>Fungi</taxon>
        <taxon>Dikarya</taxon>
        <taxon>Basidiomycota</taxon>
        <taxon>Pucciniomycotina</taxon>
        <taxon>Pucciniomycetes</taxon>
        <taxon>Pucciniales</taxon>
        <taxon>Coleosporiaceae</taxon>
        <taxon>Cronartium</taxon>
    </lineage>
</organism>
<feature type="transmembrane region" description="Helical" evidence="6">
    <location>
        <begin position="339"/>
        <end position="359"/>
    </location>
</feature>
<dbReference type="PROSITE" id="PS50850">
    <property type="entry name" value="MFS"/>
    <property type="match status" value="1"/>
</dbReference>
<reference evidence="8" key="1">
    <citation type="submission" date="2013-11" db="EMBL/GenBank/DDBJ databases">
        <title>Genome sequence of the fusiform rust pathogen reveals effectors for host alternation and coevolution with pine.</title>
        <authorList>
            <consortium name="DOE Joint Genome Institute"/>
            <person name="Smith K."/>
            <person name="Pendleton A."/>
            <person name="Kubisiak T."/>
            <person name="Anderson C."/>
            <person name="Salamov A."/>
            <person name="Aerts A."/>
            <person name="Riley R."/>
            <person name="Clum A."/>
            <person name="Lindquist E."/>
            <person name="Ence D."/>
            <person name="Campbell M."/>
            <person name="Kronenberg Z."/>
            <person name="Feau N."/>
            <person name="Dhillon B."/>
            <person name="Hamelin R."/>
            <person name="Burleigh J."/>
            <person name="Smith J."/>
            <person name="Yandell M."/>
            <person name="Nelson C."/>
            <person name="Grigoriev I."/>
            <person name="Davis J."/>
        </authorList>
    </citation>
    <scope>NUCLEOTIDE SEQUENCE</scope>
    <source>
        <strain evidence="8">G11</strain>
    </source>
</reference>
<dbReference type="OrthoDB" id="2985014at2759"/>
<evidence type="ECO:0000256" key="2">
    <source>
        <dbReference type="ARBA" id="ARBA00022448"/>
    </source>
</evidence>
<evidence type="ECO:0000259" key="7">
    <source>
        <dbReference type="PROSITE" id="PS50850"/>
    </source>
</evidence>
<feature type="transmembrane region" description="Helical" evidence="6">
    <location>
        <begin position="432"/>
        <end position="453"/>
    </location>
</feature>
<keyword evidence="9" id="KW-1185">Reference proteome</keyword>
<dbReference type="GO" id="GO:0022857">
    <property type="term" value="F:transmembrane transporter activity"/>
    <property type="evidence" value="ECO:0007669"/>
    <property type="project" value="InterPro"/>
</dbReference>
<feature type="transmembrane region" description="Helical" evidence="6">
    <location>
        <begin position="85"/>
        <end position="102"/>
    </location>
</feature>
<dbReference type="InterPro" id="IPR011701">
    <property type="entry name" value="MFS"/>
</dbReference>
<keyword evidence="5 6" id="KW-0472">Membrane</keyword>
<feature type="transmembrane region" description="Helical" evidence="6">
    <location>
        <begin position="315"/>
        <end position="332"/>
    </location>
</feature>
<feature type="transmembrane region" description="Helical" evidence="6">
    <location>
        <begin position="365"/>
        <end position="388"/>
    </location>
</feature>
<keyword evidence="4 6" id="KW-1133">Transmembrane helix</keyword>
<comment type="subcellular location">
    <subcellularLocation>
        <location evidence="1">Membrane</location>
        <topology evidence="1">Multi-pass membrane protein</topology>
    </subcellularLocation>
</comment>
<name>A0A9P6NDY9_9BASI</name>
<feature type="transmembrane region" description="Helical" evidence="6">
    <location>
        <begin position="136"/>
        <end position="162"/>
    </location>
</feature>
<evidence type="ECO:0000256" key="4">
    <source>
        <dbReference type="ARBA" id="ARBA00022989"/>
    </source>
</evidence>
<evidence type="ECO:0000313" key="9">
    <source>
        <dbReference type="Proteomes" id="UP000886653"/>
    </source>
</evidence>
<keyword evidence="3 6" id="KW-0812">Transmembrane</keyword>
<dbReference type="EMBL" id="MU167284">
    <property type="protein sequence ID" value="KAG0145001.1"/>
    <property type="molecule type" value="Genomic_DNA"/>
</dbReference>
<evidence type="ECO:0000313" key="8">
    <source>
        <dbReference type="EMBL" id="KAG0145001.1"/>
    </source>
</evidence>
<dbReference type="AlphaFoldDB" id="A0A9P6NDY9"/>
<dbReference type="SUPFAM" id="SSF103473">
    <property type="entry name" value="MFS general substrate transporter"/>
    <property type="match status" value="1"/>
</dbReference>
<dbReference type="InterPro" id="IPR020846">
    <property type="entry name" value="MFS_dom"/>
</dbReference>
<proteinExistence type="predicted"/>
<feature type="transmembrane region" description="Helical" evidence="6">
    <location>
        <begin position="400"/>
        <end position="420"/>
    </location>
</feature>
<evidence type="ECO:0000256" key="6">
    <source>
        <dbReference type="SAM" id="Phobius"/>
    </source>
</evidence>
<feature type="domain" description="Major facilitator superfamily (MFS) profile" evidence="7">
    <location>
        <begin position="47"/>
        <end position="460"/>
    </location>
</feature>
<evidence type="ECO:0000256" key="5">
    <source>
        <dbReference type="ARBA" id="ARBA00023136"/>
    </source>
</evidence>
<accession>A0A9P6NDY9</accession>
<dbReference type="PANTHER" id="PTHR43791:SF36">
    <property type="entry name" value="TRANSPORTER, PUTATIVE (AFU_ORTHOLOGUE AFUA_6G08340)-RELATED"/>
    <property type="match status" value="1"/>
</dbReference>
<evidence type="ECO:0000256" key="3">
    <source>
        <dbReference type="ARBA" id="ARBA00022692"/>
    </source>
</evidence>